<dbReference type="EMBL" id="JAGIYY010000013">
    <property type="protein sequence ID" value="MBP0441364.1"/>
    <property type="molecule type" value="Genomic_DNA"/>
</dbReference>
<dbReference type="AlphaFoldDB" id="A0A8J7UJI7"/>
<evidence type="ECO:0000313" key="2">
    <source>
        <dbReference type="Proteomes" id="UP000666240"/>
    </source>
</evidence>
<accession>A0A8J7UJI7</accession>
<protein>
    <submittedName>
        <fullName evidence="1">Uncharacterized protein</fullName>
    </submittedName>
</protein>
<keyword evidence="2" id="KW-1185">Reference proteome</keyword>
<gene>
    <name evidence="1" type="ORF">J5Y06_22195</name>
</gene>
<reference evidence="1" key="1">
    <citation type="submission" date="2021-03" db="EMBL/GenBank/DDBJ databases">
        <title>Genome sequencing and assembly of Tianweitania sediminis.</title>
        <authorList>
            <person name="Chhetri G."/>
        </authorList>
    </citation>
    <scope>NUCLEOTIDE SEQUENCE</scope>
    <source>
        <strain evidence="1">Z8</strain>
    </source>
</reference>
<evidence type="ECO:0000313" key="1">
    <source>
        <dbReference type="EMBL" id="MBP0441364.1"/>
    </source>
</evidence>
<name>A0A8J7UJI7_9HYPH</name>
<dbReference type="RefSeq" id="WP_209337389.1">
    <property type="nucleotide sequence ID" value="NZ_JAGIYY010000013.1"/>
</dbReference>
<organism evidence="1 2">
    <name type="scientific">Tianweitania sediminis</name>
    <dbReference type="NCBI Taxonomy" id="1502156"/>
    <lineage>
        <taxon>Bacteria</taxon>
        <taxon>Pseudomonadati</taxon>
        <taxon>Pseudomonadota</taxon>
        <taxon>Alphaproteobacteria</taxon>
        <taxon>Hyphomicrobiales</taxon>
        <taxon>Phyllobacteriaceae</taxon>
        <taxon>Tianweitania</taxon>
    </lineage>
</organism>
<dbReference type="Proteomes" id="UP000666240">
    <property type="component" value="Unassembled WGS sequence"/>
</dbReference>
<comment type="caution">
    <text evidence="1">The sequence shown here is derived from an EMBL/GenBank/DDBJ whole genome shotgun (WGS) entry which is preliminary data.</text>
</comment>
<proteinExistence type="predicted"/>
<sequence length="399" mass="43475">MTGATLVEGWIEHIDSREISLISADFRAFSSWENILSFYREDVVSHLASLPDSRAVAVEHGFIALLPGSLSLATDLYLLERDRSGVSMTGPLAVSQIGERSKALPFIRLKVATAEKPPERVARLVAPFARRARGKRKTVTKHFGPPAEDIHFSIVVPLERGDPVFVQAQLLNQAKAPPGVEWIFVGKVDWDLAGFLEQQTEIQCSTTIILLPSEDGLAFALNSAVEAARGRSLLVLDRSAWISDFAGLMSHIRHLGDDGSIIVGLQGVLEDGSPAPVAWHFGDSEGVLAKSKTWRSPATAAVYNRLPDGTFLSLDCMLAQTELFRTYAFNERLVSLLAISAEFCRRVQEHQSLSLFTASTPALQSGSAMAAANYGANDDEAWVEATLINQKHLLPQVSS</sequence>